<evidence type="ECO:0000256" key="1">
    <source>
        <dbReference type="SAM" id="MobiDB-lite"/>
    </source>
</evidence>
<evidence type="ECO:0000313" key="3">
    <source>
        <dbReference type="Proteomes" id="UP001066276"/>
    </source>
</evidence>
<organism evidence="2 3">
    <name type="scientific">Pleurodeles waltl</name>
    <name type="common">Iberian ribbed newt</name>
    <dbReference type="NCBI Taxonomy" id="8319"/>
    <lineage>
        <taxon>Eukaryota</taxon>
        <taxon>Metazoa</taxon>
        <taxon>Chordata</taxon>
        <taxon>Craniata</taxon>
        <taxon>Vertebrata</taxon>
        <taxon>Euteleostomi</taxon>
        <taxon>Amphibia</taxon>
        <taxon>Batrachia</taxon>
        <taxon>Caudata</taxon>
        <taxon>Salamandroidea</taxon>
        <taxon>Salamandridae</taxon>
        <taxon>Pleurodelinae</taxon>
        <taxon>Pleurodeles</taxon>
    </lineage>
</organism>
<evidence type="ECO:0000313" key="2">
    <source>
        <dbReference type="EMBL" id="KAJ1104172.1"/>
    </source>
</evidence>
<comment type="caution">
    <text evidence="2">The sequence shown here is derived from an EMBL/GenBank/DDBJ whole genome shotgun (WGS) entry which is preliminary data.</text>
</comment>
<dbReference type="AlphaFoldDB" id="A0AAV7MKX5"/>
<proteinExistence type="predicted"/>
<keyword evidence="3" id="KW-1185">Reference proteome</keyword>
<dbReference type="EMBL" id="JANPWB010000013">
    <property type="protein sequence ID" value="KAJ1104172.1"/>
    <property type="molecule type" value="Genomic_DNA"/>
</dbReference>
<reference evidence="2" key="1">
    <citation type="journal article" date="2022" name="bioRxiv">
        <title>Sequencing and chromosome-scale assembly of the giantPleurodeles waltlgenome.</title>
        <authorList>
            <person name="Brown T."/>
            <person name="Elewa A."/>
            <person name="Iarovenko S."/>
            <person name="Subramanian E."/>
            <person name="Araus A.J."/>
            <person name="Petzold A."/>
            <person name="Susuki M."/>
            <person name="Suzuki K.-i.T."/>
            <person name="Hayashi T."/>
            <person name="Toyoda A."/>
            <person name="Oliveira C."/>
            <person name="Osipova E."/>
            <person name="Leigh N.D."/>
            <person name="Simon A."/>
            <person name="Yun M.H."/>
        </authorList>
    </citation>
    <scope>NUCLEOTIDE SEQUENCE</scope>
    <source>
        <strain evidence="2">20211129_DDA</strain>
        <tissue evidence="2">Liver</tissue>
    </source>
</reference>
<name>A0AAV7MKX5_PLEWA</name>
<protein>
    <submittedName>
        <fullName evidence="2">Uncharacterized protein</fullName>
    </submittedName>
</protein>
<dbReference type="Proteomes" id="UP001066276">
    <property type="component" value="Chromosome 9"/>
</dbReference>
<accession>A0AAV7MKX5</accession>
<gene>
    <name evidence="2" type="ORF">NDU88_001585</name>
</gene>
<sequence>MESRHNAGWCRAPEARTLRAPRDRSAARAWPCLLGRAGGWWRRRPAAPSVWRTRSGEASQVAAVVWRDPWWGIRSPEGRVEGGASPVGSTPERGDGGARWLGPESWPLRKDDGGAWTLPRVTVLFGSGDAGGPGRRMEE</sequence>
<feature type="region of interest" description="Disordered" evidence="1">
    <location>
        <begin position="75"/>
        <end position="106"/>
    </location>
</feature>